<keyword evidence="3" id="KW-1185">Reference proteome</keyword>
<evidence type="ECO:0000313" key="3">
    <source>
        <dbReference type="Proteomes" id="UP000754710"/>
    </source>
</evidence>
<comment type="caution">
    <text evidence="2">The sequence shown here is derived from an EMBL/GenBank/DDBJ whole genome shotgun (WGS) entry which is preliminary data.</text>
</comment>
<dbReference type="EMBL" id="JAIEZQ010000002">
    <property type="protein sequence ID" value="MBY9075193.1"/>
    <property type="molecule type" value="Genomic_DNA"/>
</dbReference>
<feature type="domain" description="Polysaccharide pyruvyl transferase" evidence="1">
    <location>
        <begin position="16"/>
        <end position="186"/>
    </location>
</feature>
<accession>A0ABS7RJH3</accession>
<proteinExistence type="predicted"/>
<evidence type="ECO:0000259" key="1">
    <source>
        <dbReference type="Pfam" id="PF04230"/>
    </source>
</evidence>
<protein>
    <recommendedName>
        <fullName evidence="1">Polysaccharide pyruvyl transferase domain-containing protein</fullName>
    </recommendedName>
</protein>
<dbReference type="RefSeq" id="WP_221024976.1">
    <property type="nucleotide sequence ID" value="NZ_JAIEZQ010000002.1"/>
</dbReference>
<name>A0ABS7RJH3_9ACTN</name>
<gene>
    <name evidence="2" type="ORF">K1X13_10220</name>
</gene>
<reference evidence="2 3" key="1">
    <citation type="submission" date="2021-08" db="EMBL/GenBank/DDBJ databases">
        <title>Nocardioides bacterium WL0053 sp. nov., isolated from the sediment.</title>
        <authorList>
            <person name="Wang L."/>
            <person name="Zhang D."/>
            <person name="Zhang A."/>
        </authorList>
    </citation>
    <scope>NUCLEOTIDE SEQUENCE [LARGE SCALE GENOMIC DNA]</scope>
    <source>
        <strain evidence="2 3">WL0053</strain>
    </source>
</reference>
<sequence>MSGRRIYLVASSGYPNYGDELTAASWLRHLAATEPDAEVWLDSPNPGGVELLLGHLHPHLRVTDTLFRLAWAAPSDDTDEVAEFAAEAVRRPGHGIPHRAAGIDLLRSVDVFHVLGGGYINALWPRHVAVLAAGAVLAADHGVRVAATGLGLLPSAASPELLDRLTADYAVMDVRDEGSRALLSGGNVTDTGADAFLGLGDDAVYDKRESPSVMMCFQSDLVDAGVEALATSALETARAWDLRGDKIGYVEAIPGQDRVVFDLISGELPGMRFYPFTEIWREGFPARRGQRWLTTRFHVHLVAAAAGAWGVAFPVRAGYYDVKHESLVTAGSRWALGTPGEVAPATHGEAGFGSALPPLLAGKQELATRVYG</sequence>
<dbReference type="InterPro" id="IPR007345">
    <property type="entry name" value="Polysacch_pyruvyl_Trfase"/>
</dbReference>
<evidence type="ECO:0000313" key="2">
    <source>
        <dbReference type="EMBL" id="MBY9075193.1"/>
    </source>
</evidence>
<dbReference type="Pfam" id="PF04230">
    <property type="entry name" value="PS_pyruv_trans"/>
    <property type="match status" value="1"/>
</dbReference>
<dbReference type="Proteomes" id="UP000754710">
    <property type="component" value="Unassembled WGS sequence"/>
</dbReference>
<organism evidence="2 3">
    <name type="scientific">Nocardioides jiangsuensis</name>
    <dbReference type="NCBI Taxonomy" id="2866161"/>
    <lineage>
        <taxon>Bacteria</taxon>
        <taxon>Bacillati</taxon>
        <taxon>Actinomycetota</taxon>
        <taxon>Actinomycetes</taxon>
        <taxon>Propionibacteriales</taxon>
        <taxon>Nocardioidaceae</taxon>
        <taxon>Nocardioides</taxon>
    </lineage>
</organism>